<dbReference type="PANTHER" id="PTHR11349">
    <property type="entry name" value="NUCLEOSIDE DIPHOSPHATE KINASE"/>
    <property type="match status" value="1"/>
</dbReference>
<evidence type="ECO:0000256" key="3">
    <source>
        <dbReference type="ARBA" id="ARBA00012966"/>
    </source>
</evidence>
<dbReference type="InterPro" id="IPR036850">
    <property type="entry name" value="NDK-like_dom_sf"/>
</dbReference>
<organism evidence="17 18">
    <name type="scientific">Aerophobetes bacterium</name>
    <dbReference type="NCBI Taxonomy" id="2030807"/>
    <lineage>
        <taxon>Bacteria</taxon>
        <taxon>Candidatus Aerophobota</taxon>
    </lineage>
</organism>
<comment type="similarity">
    <text evidence="2 12 13 14">Belongs to the NDK family.</text>
</comment>
<dbReference type="Gene3D" id="3.30.70.141">
    <property type="entry name" value="Nucleoside diphosphate kinase-like domain"/>
    <property type="match status" value="1"/>
</dbReference>
<dbReference type="GO" id="GO:0006183">
    <property type="term" value="P:GTP biosynthetic process"/>
    <property type="evidence" value="ECO:0007669"/>
    <property type="project" value="UniProtKB-UniRule"/>
</dbReference>
<keyword evidence="12" id="KW-0963">Cytoplasm</keyword>
<feature type="binding site" evidence="12">
    <location>
        <position position="112"/>
    </location>
    <ligand>
        <name>ATP</name>
        <dbReference type="ChEBI" id="CHEBI:30616"/>
    </ligand>
</feature>
<evidence type="ECO:0000256" key="15">
    <source>
        <dbReference type="RuleBase" id="RU004013"/>
    </source>
</evidence>
<evidence type="ECO:0000256" key="5">
    <source>
        <dbReference type="ARBA" id="ARBA00022679"/>
    </source>
</evidence>
<evidence type="ECO:0000256" key="10">
    <source>
        <dbReference type="ARBA" id="ARBA00022842"/>
    </source>
</evidence>
<evidence type="ECO:0000256" key="11">
    <source>
        <dbReference type="ARBA" id="ARBA00023080"/>
    </source>
</evidence>
<accession>A0A523S3E5</accession>
<evidence type="ECO:0000256" key="6">
    <source>
        <dbReference type="ARBA" id="ARBA00022723"/>
    </source>
</evidence>
<dbReference type="GO" id="GO:0005524">
    <property type="term" value="F:ATP binding"/>
    <property type="evidence" value="ECO:0007669"/>
    <property type="project" value="UniProtKB-UniRule"/>
</dbReference>
<dbReference type="GO" id="GO:0006228">
    <property type="term" value="P:UTP biosynthetic process"/>
    <property type="evidence" value="ECO:0007669"/>
    <property type="project" value="UniProtKB-UniRule"/>
</dbReference>
<dbReference type="Pfam" id="PF00334">
    <property type="entry name" value="NDK"/>
    <property type="match status" value="1"/>
</dbReference>
<evidence type="ECO:0000256" key="14">
    <source>
        <dbReference type="RuleBase" id="RU004011"/>
    </source>
</evidence>
<proteinExistence type="inferred from homology"/>
<evidence type="ECO:0000256" key="9">
    <source>
        <dbReference type="ARBA" id="ARBA00022840"/>
    </source>
</evidence>
<name>A0A523S3E5_UNCAE</name>
<keyword evidence="11 12" id="KW-0546">Nucleotide metabolism</keyword>
<dbReference type="GO" id="GO:0004550">
    <property type="term" value="F:nucleoside diphosphate kinase activity"/>
    <property type="evidence" value="ECO:0007669"/>
    <property type="project" value="UniProtKB-UniRule"/>
</dbReference>
<dbReference type="PROSITE" id="PS00469">
    <property type="entry name" value="NDPK"/>
    <property type="match status" value="1"/>
</dbReference>
<dbReference type="EMBL" id="SOKJ01000079">
    <property type="protein sequence ID" value="TET12517.1"/>
    <property type="molecule type" value="Genomic_DNA"/>
</dbReference>
<keyword evidence="9 12" id="KW-0067">ATP-binding</keyword>
<dbReference type="NCBIfam" id="NF001908">
    <property type="entry name" value="PRK00668.1"/>
    <property type="match status" value="1"/>
</dbReference>
<evidence type="ECO:0000259" key="16">
    <source>
        <dbReference type="SMART" id="SM00562"/>
    </source>
</evidence>
<evidence type="ECO:0000256" key="7">
    <source>
        <dbReference type="ARBA" id="ARBA00022741"/>
    </source>
</evidence>
<feature type="domain" description="Nucleoside diphosphate kinase-like" evidence="16">
    <location>
        <begin position="1"/>
        <end position="138"/>
    </location>
</feature>
<dbReference type="InterPro" id="IPR023005">
    <property type="entry name" value="Nucleoside_diP_kinase_AS"/>
</dbReference>
<keyword evidence="8 12" id="KW-0418">Kinase</keyword>
<keyword evidence="10 12" id="KW-0460">Magnesium</keyword>
<comment type="catalytic activity">
    <reaction evidence="12">
        <text>a ribonucleoside 5'-diphosphate + ATP = a ribonucleoside 5'-triphosphate + ADP</text>
        <dbReference type="Rhea" id="RHEA:18113"/>
        <dbReference type="ChEBI" id="CHEBI:30616"/>
        <dbReference type="ChEBI" id="CHEBI:57930"/>
        <dbReference type="ChEBI" id="CHEBI:61557"/>
        <dbReference type="ChEBI" id="CHEBI:456216"/>
        <dbReference type="EC" id="2.7.4.6"/>
    </reaction>
</comment>
<dbReference type="SMART" id="SM00562">
    <property type="entry name" value="NDK"/>
    <property type="match status" value="1"/>
</dbReference>
<feature type="binding site" evidence="12">
    <location>
        <position position="57"/>
    </location>
    <ligand>
        <name>ATP</name>
        <dbReference type="ChEBI" id="CHEBI:30616"/>
    </ligand>
</feature>
<dbReference type="Proteomes" id="UP000316360">
    <property type="component" value="Unassembled WGS sequence"/>
</dbReference>
<comment type="caution">
    <text evidence="17">The sequence shown here is derived from an EMBL/GenBank/DDBJ whole genome shotgun (WGS) entry which is preliminary data.</text>
</comment>
<dbReference type="FunFam" id="3.30.70.141:FF:000003">
    <property type="entry name" value="Nucleoside diphosphate kinase"/>
    <property type="match status" value="1"/>
</dbReference>
<dbReference type="PRINTS" id="PR01243">
    <property type="entry name" value="NUCDPKINASE"/>
</dbReference>
<dbReference type="HAMAP" id="MF_00451">
    <property type="entry name" value="NDP_kinase"/>
    <property type="match status" value="1"/>
</dbReference>
<comment type="subcellular location">
    <subcellularLocation>
        <location evidence="12">Cytoplasm</location>
    </subcellularLocation>
</comment>
<comment type="subunit">
    <text evidence="12">Homotetramer.</text>
</comment>
<dbReference type="SUPFAM" id="SSF54919">
    <property type="entry name" value="Nucleoside diphosphate kinase, NDK"/>
    <property type="match status" value="1"/>
</dbReference>
<feature type="active site" description="Pros-phosphohistidine intermediate" evidence="12">
    <location>
        <position position="115"/>
    </location>
</feature>
<keyword evidence="7 12" id="KW-0547">Nucleotide-binding</keyword>
<dbReference type="InterPro" id="IPR001564">
    <property type="entry name" value="Nucleoside_diP_kinase"/>
</dbReference>
<protein>
    <recommendedName>
        <fullName evidence="4 12">Nucleoside diphosphate kinase</fullName>
        <shortName evidence="12">NDK</shortName>
        <shortName evidence="12">NDP kinase</shortName>
        <ecNumber evidence="3 12">2.7.4.6</ecNumber>
    </recommendedName>
    <alternativeName>
        <fullName evidence="12">Nucleoside-2-P kinase</fullName>
    </alternativeName>
</protein>
<keyword evidence="12" id="KW-0597">Phosphoprotein</keyword>
<dbReference type="InterPro" id="IPR034907">
    <property type="entry name" value="NDK-like_dom"/>
</dbReference>
<dbReference type="GO" id="GO:0046872">
    <property type="term" value="F:metal ion binding"/>
    <property type="evidence" value="ECO:0007669"/>
    <property type="project" value="UniProtKB-KW"/>
</dbReference>
<dbReference type="AlphaFoldDB" id="A0A523S3E5"/>
<comment type="catalytic activity">
    <reaction evidence="12 15">
        <text>a 2'-deoxyribonucleoside 5'-diphosphate + ATP = a 2'-deoxyribonucleoside 5'-triphosphate + ADP</text>
        <dbReference type="Rhea" id="RHEA:44640"/>
        <dbReference type="ChEBI" id="CHEBI:30616"/>
        <dbReference type="ChEBI" id="CHEBI:61560"/>
        <dbReference type="ChEBI" id="CHEBI:73316"/>
        <dbReference type="ChEBI" id="CHEBI:456216"/>
        <dbReference type="EC" id="2.7.4.6"/>
    </reaction>
</comment>
<evidence type="ECO:0000313" key="18">
    <source>
        <dbReference type="Proteomes" id="UP000316360"/>
    </source>
</evidence>
<comment type="function">
    <text evidence="12">Major role in the synthesis of nucleoside triphosphates other than ATP. The ATP gamma phosphate is transferred to the NDP beta phosphate via a ping-pong mechanism, using a phosphorylated active-site intermediate.</text>
</comment>
<feature type="binding site" evidence="12">
    <location>
        <position position="85"/>
    </location>
    <ligand>
        <name>ATP</name>
        <dbReference type="ChEBI" id="CHEBI:30616"/>
    </ligand>
</feature>
<gene>
    <name evidence="12" type="primary">ndk</name>
    <name evidence="17" type="ORF">E3J84_01535</name>
</gene>
<keyword evidence="5 12" id="KW-0808">Transferase</keyword>
<dbReference type="GO" id="GO:0005737">
    <property type="term" value="C:cytoplasm"/>
    <property type="evidence" value="ECO:0007669"/>
    <property type="project" value="UniProtKB-SubCell"/>
</dbReference>
<sequence>MERTLVLIKPDGVCKALVGEVLQRIEEEGFKIVALKMIRLDEEKAKEFYHPHKGKHFFPGLIKFMLTAPSIALVVEGKGVVKQIRKIIGERTPEEAAPEAIRGQYASDGRRNIVHGSDSPISAKREIECLFHPEELYSYDKEDWLKSEPG</sequence>
<dbReference type="PROSITE" id="PS51374">
    <property type="entry name" value="NDPK_LIKE"/>
    <property type="match status" value="1"/>
</dbReference>
<evidence type="ECO:0000313" key="17">
    <source>
        <dbReference type="EMBL" id="TET12517.1"/>
    </source>
</evidence>
<comment type="caution">
    <text evidence="12 13">Lacks conserved residue(s) required for the propagation of feature annotation.</text>
</comment>
<dbReference type="EC" id="2.7.4.6" evidence="3 12"/>
<evidence type="ECO:0000256" key="4">
    <source>
        <dbReference type="ARBA" id="ARBA00017632"/>
    </source>
</evidence>
<evidence type="ECO:0000256" key="2">
    <source>
        <dbReference type="ARBA" id="ARBA00008142"/>
    </source>
</evidence>
<comment type="cofactor">
    <cofactor evidence="1 12">
        <name>Mg(2+)</name>
        <dbReference type="ChEBI" id="CHEBI:18420"/>
    </cofactor>
</comment>
<evidence type="ECO:0000256" key="13">
    <source>
        <dbReference type="PROSITE-ProRule" id="PRU00706"/>
    </source>
</evidence>
<feature type="binding site" evidence="12">
    <location>
        <position position="9"/>
    </location>
    <ligand>
        <name>ATP</name>
        <dbReference type="ChEBI" id="CHEBI:30616"/>
    </ligand>
</feature>
<keyword evidence="6 12" id="KW-0479">Metal-binding</keyword>
<feature type="binding site" evidence="12">
    <location>
        <position position="102"/>
    </location>
    <ligand>
        <name>ATP</name>
        <dbReference type="ChEBI" id="CHEBI:30616"/>
    </ligand>
</feature>
<evidence type="ECO:0000256" key="12">
    <source>
        <dbReference type="HAMAP-Rule" id="MF_00451"/>
    </source>
</evidence>
<evidence type="ECO:0000256" key="1">
    <source>
        <dbReference type="ARBA" id="ARBA00001946"/>
    </source>
</evidence>
<reference evidence="17 18" key="1">
    <citation type="submission" date="2019-03" db="EMBL/GenBank/DDBJ databases">
        <title>Metabolic potential of uncultured bacteria and archaea associated with petroleum seepage in deep-sea sediments.</title>
        <authorList>
            <person name="Dong X."/>
            <person name="Hubert C."/>
        </authorList>
    </citation>
    <scope>NUCLEOTIDE SEQUENCE [LARGE SCALE GENOMIC DNA]</scope>
    <source>
        <strain evidence="17">E44_bin7</strain>
    </source>
</reference>
<dbReference type="CDD" id="cd04413">
    <property type="entry name" value="NDPk_I"/>
    <property type="match status" value="1"/>
</dbReference>
<dbReference type="GO" id="GO:0006241">
    <property type="term" value="P:CTP biosynthetic process"/>
    <property type="evidence" value="ECO:0007669"/>
    <property type="project" value="UniProtKB-UniRule"/>
</dbReference>
<evidence type="ECO:0000256" key="8">
    <source>
        <dbReference type="ARBA" id="ARBA00022777"/>
    </source>
</evidence>